<evidence type="ECO:0000259" key="3">
    <source>
        <dbReference type="Pfam" id="PF23357"/>
    </source>
</evidence>
<reference evidence="4 5" key="1">
    <citation type="journal article" date="2016" name="Nat. Commun.">
        <title>Thousands of microbial genomes shed light on interconnected biogeochemical processes in an aquifer system.</title>
        <authorList>
            <person name="Anantharaman K."/>
            <person name="Brown C.T."/>
            <person name="Hug L.A."/>
            <person name="Sharon I."/>
            <person name="Castelle C.J."/>
            <person name="Probst A.J."/>
            <person name="Thomas B.C."/>
            <person name="Singh A."/>
            <person name="Wilkins M.J."/>
            <person name="Karaoz U."/>
            <person name="Brodie E.L."/>
            <person name="Williams K.H."/>
            <person name="Hubbard S.S."/>
            <person name="Banfield J.F."/>
        </authorList>
    </citation>
    <scope>NUCLEOTIDE SEQUENCE [LARGE SCALE GENOMIC DNA]</scope>
</reference>
<dbReference type="Pfam" id="PF09822">
    <property type="entry name" value="ABC_transp_aux"/>
    <property type="match status" value="1"/>
</dbReference>
<dbReference type="InterPro" id="IPR019196">
    <property type="entry name" value="ABC_transp_unknown"/>
</dbReference>
<protein>
    <submittedName>
        <fullName evidence="4">Uncharacterized protein</fullName>
    </submittedName>
</protein>
<evidence type="ECO:0000259" key="2">
    <source>
        <dbReference type="Pfam" id="PF09822"/>
    </source>
</evidence>
<keyword evidence="1" id="KW-0472">Membrane</keyword>
<dbReference type="AlphaFoldDB" id="A0A1F5YHZ5"/>
<feature type="transmembrane region" description="Helical" evidence="1">
    <location>
        <begin position="463"/>
        <end position="486"/>
    </location>
</feature>
<dbReference type="InterPro" id="IPR055396">
    <property type="entry name" value="DUF7088"/>
</dbReference>
<keyword evidence="1" id="KW-0812">Transmembrane</keyword>
<keyword evidence="1" id="KW-1133">Transmembrane helix</keyword>
<proteinExistence type="predicted"/>
<evidence type="ECO:0000313" key="4">
    <source>
        <dbReference type="EMBL" id="OGF99800.1"/>
    </source>
</evidence>
<dbReference type="Proteomes" id="UP000176992">
    <property type="component" value="Unassembled WGS sequence"/>
</dbReference>
<evidence type="ECO:0000256" key="1">
    <source>
        <dbReference type="SAM" id="Phobius"/>
    </source>
</evidence>
<feature type="domain" description="ABC-type uncharacterised transport system" evidence="2">
    <location>
        <begin position="165"/>
        <end position="429"/>
    </location>
</feature>
<organism evidence="4 5">
    <name type="scientific">Candidatus Glassbacteria bacterium GWA2_58_10</name>
    <dbReference type="NCBI Taxonomy" id="1817865"/>
    <lineage>
        <taxon>Bacteria</taxon>
        <taxon>Candidatus Glassiibacteriota</taxon>
    </lineage>
</organism>
<feature type="domain" description="DUF7088" evidence="3">
    <location>
        <begin position="26"/>
        <end position="129"/>
    </location>
</feature>
<dbReference type="Pfam" id="PF23357">
    <property type="entry name" value="DUF7088"/>
    <property type="match status" value="1"/>
</dbReference>
<evidence type="ECO:0000313" key="5">
    <source>
        <dbReference type="Proteomes" id="UP000176992"/>
    </source>
</evidence>
<name>A0A1F5YHZ5_9BACT</name>
<gene>
    <name evidence="4" type="ORF">A2Z86_02270</name>
</gene>
<dbReference type="EMBL" id="MFIV01000010">
    <property type="protein sequence ID" value="OGF99800.1"/>
    <property type="molecule type" value="Genomic_DNA"/>
</dbReference>
<accession>A0A1F5YHZ5</accession>
<comment type="caution">
    <text evidence="4">The sequence shown here is derived from an EMBL/GenBank/DDBJ whole genome shotgun (WGS) entry which is preliminary data.</text>
</comment>
<sequence length="498" mass="55390">MAIILAIVVVVNVLGNTFFGRLDLSENKLYSISPTTKEILKGLDDVVSVKGYFSQRLPVQVSRLPKEIDDVLKEYRVYSGGNIHYERIDPGDNEELKQQLAQSGVNPVTMTIIEKDERQQINGYLAMTVSYGEKTEAIPLVQNTDDLEYELTSRIFRVTSEPRHVGFLASGMRHSLTGDYGYVAQEIRKIHEIESVDLDQNPIVPENINALIVAGPGDSVSEKVKFGIDQFIMRGGNVLFLMDNLIVDQNRQPRLINHGMNGMLLTYGFRLKSDVVRDQKSNSPERVSQGIFTFNQPNPFFPHIVKNQFGDNPIVSRLSEMTLPWTGSLEIAAPGDSNLSCTVLATTSDDGQSIGPPAYQPSGVPSKLPLILFATGNFQSAFQGRTDLAAPGDSILTRSVKPANLLIVGSSSFVQSNYLYPGNLEFMLNVIDYLTIGDKLISIRTRPTTDRPLKNLSGEMKNFLRIVDIVGVPIFVILFGAMRFYLKRRDKAVRSRPL</sequence>